<evidence type="ECO:0000256" key="1">
    <source>
        <dbReference type="SAM" id="Phobius"/>
    </source>
</evidence>
<feature type="transmembrane region" description="Helical" evidence="1">
    <location>
        <begin position="76"/>
        <end position="98"/>
    </location>
</feature>
<protein>
    <recommendedName>
        <fullName evidence="3">DegV domain-containing protein</fullName>
    </recommendedName>
</protein>
<dbReference type="InterPro" id="IPR043168">
    <property type="entry name" value="DegV_C"/>
</dbReference>
<keyword evidence="1" id="KW-1133">Transmembrane helix</keyword>
<evidence type="ECO:0008006" key="3">
    <source>
        <dbReference type="Google" id="ProtNLM"/>
    </source>
</evidence>
<dbReference type="Gene3D" id="3.30.1180.10">
    <property type="match status" value="1"/>
</dbReference>
<keyword evidence="1" id="KW-0472">Membrane</keyword>
<dbReference type="Pfam" id="PF02645">
    <property type="entry name" value="DegV"/>
    <property type="match status" value="1"/>
</dbReference>
<keyword evidence="1" id="KW-0812">Transmembrane</keyword>
<reference evidence="2" key="1">
    <citation type="submission" date="2019-08" db="EMBL/GenBank/DDBJ databases">
        <authorList>
            <person name="Kucharzyk K."/>
            <person name="Murdoch R.W."/>
            <person name="Higgins S."/>
            <person name="Loffler F."/>
        </authorList>
    </citation>
    <scope>NUCLEOTIDE SEQUENCE</scope>
</reference>
<proteinExistence type="predicted"/>
<dbReference type="InterPro" id="IPR003797">
    <property type="entry name" value="DegV"/>
</dbReference>
<accession>A0A645D3P6</accession>
<name>A0A645D3P6_9ZZZZ</name>
<comment type="caution">
    <text evidence="2">The sequence shown here is derived from an EMBL/GenBank/DDBJ whole genome shotgun (WGS) entry which is preliminary data.</text>
</comment>
<dbReference type="PROSITE" id="PS51482">
    <property type="entry name" value="DEGV"/>
    <property type="match status" value="1"/>
</dbReference>
<sequence>MVGNLLGIRPIVYLDKKGDLTIADKVRTRSKTLRRMLELGEKFAPFEAMYIAHAEAPDDAETLKKQLMEMYPGVPILVTGIGTVLASHLGPKVIGIFLRRKK</sequence>
<evidence type="ECO:0000313" key="2">
    <source>
        <dbReference type="EMBL" id="MPM83805.1"/>
    </source>
</evidence>
<dbReference type="EMBL" id="VSSQ01032520">
    <property type="protein sequence ID" value="MPM83805.1"/>
    <property type="molecule type" value="Genomic_DNA"/>
</dbReference>
<gene>
    <name evidence="2" type="ORF">SDC9_130874</name>
</gene>
<dbReference type="AlphaFoldDB" id="A0A645D3P6"/>
<organism evidence="2">
    <name type="scientific">bioreactor metagenome</name>
    <dbReference type="NCBI Taxonomy" id="1076179"/>
    <lineage>
        <taxon>unclassified sequences</taxon>
        <taxon>metagenomes</taxon>
        <taxon>ecological metagenomes</taxon>
    </lineage>
</organism>
<dbReference type="SUPFAM" id="SSF82549">
    <property type="entry name" value="DAK1/DegV-like"/>
    <property type="match status" value="1"/>
</dbReference>